<dbReference type="InterPro" id="IPR001683">
    <property type="entry name" value="PX_dom"/>
</dbReference>
<evidence type="ECO:0000313" key="3">
    <source>
        <dbReference type="Proteomes" id="UP000243217"/>
    </source>
</evidence>
<dbReference type="GO" id="GO:0035091">
    <property type="term" value="F:phosphatidylinositol binding"/>
    <property type="evidence" value="ECO:0007669"/>
    <property type="project" value="InterPro"/>
</dbReference>
<feature type="domain" description="PX" evidence="1">
    <location>
        <begin position="1"/>
        <end position="119"/>
    </location>
</feature>
<dbReference type="PROSITE" id="PS50195">
    <property type="entry name" value="PX"/>
    <property type="match status" value="1"/>
</dbReference>
<dbReference type="Proteomes" id="UP000243217">
    <property type="component" value="Unassembled WGS sequence"/>
</dbReference>
<proteinExistence type="predicted"/>
<dbReference type="AlphaFoldDB" id="A0A1W0A003"/>
<gene>
    <name evidence="2" type="ORF">THRCLA_04356</name>
</gene>
<sequence length="155" mass="17741">MRLIITAHSKIRSSSSLSSPIVFHIHVEEMTPKKKEYVVCKRFRDFVNLRTYLINEGFNLPSLPLTGPAMSLWMAWNKEEALQYRVDSLQELLECINISEEMQACPSFQSFIGGSPDQKRGYTSLSGFRTAESFRIVDLSKSSCIQLPKRSRSMI</sequence>
<organism evidence="2 3">
    <name type="scientific">Thraustotheca clavata</name>
    <dbReference type="NCBI Taxonomy" id="74557"/>
    <lineage>
        <taxon>Eukaryota</taxon>
        <taxon>Sar</taxon>
        <taxon>Stramenopiles</taxon>
        <taxon>Oomycota</taxon>
        <taxon>Saprolegniomycetes</taxon>
        <taxon>Saprolegniales</taxon>
        <taxon>Achlyaceae</taxon>
        <taxon>Thraustotheca</taxon>
    </lineage>
</organism>
<accession>A0A1W0A003</accession>
<dbReference type="Pfam" id="PF00787">
    <property type="entry name" value="PX"/>
    <property type="match status" value="1"/>
</dbReference>
<name>A0A1W0A003_9STRA</name>
<evidence type="ECO:0000313" key="2">
    <source>
        <dbReference type="EMBL" id="OQS03350.1"/>
    </source>
</evidence>
<dbReference type="SUPFAM" id="SSF64268">
    <property type="entry name" value="PX domain"/>
    <property type="match status" value="1"/>
</dbReference>
<dbReference type="CDD" id="cd06093">
    <property type="entry name" value="PX_domain"/>
    <property type="match status" value="1"/>
</dbReference>
<dbReference type="OrthoDB" id="428895at2759"/>
<dbReference type="EMBL" id="JNBS01000929">
    <property type="protein sequence ID" value="OQS03350.1"/>
    <property type="molecule type" value="Genomic_DNA"/>
</dbReference>
<reference evidence="2 3" key="1">
    <citation type="journal article" date="2014" name="Genome Biol. Evol.">
        <title>The secreted proteins of Achlya hypogyna and Thraustotheca clavata identify the ancestral oomycete secretome and reveal gene acquisitions by horizontal gene transfer.</title>
        <authorList>
            <person name="Misner I."/>
            <person name="Blouin N."/>
            <person name="Leonard G."/>
            <person name="Richards T.A."/>
            <person name="Lane C.E."/>
        </authorList>
    </citation>
    <scope>NUCLEOTIDE SEQUENCE [LARGE SCALE GENOMIC DNA]</scope>
    <source>
        <strain evidence="2 3">ATCC 34112</strain>
    </source>
</reference>
<comment type="caution">
    <text evidence="2">The sequence shown here is derived from an EMBL/GenBank/DDBJ whole genome shotgun (WGS) entry which is preliminary data.</text>
</comment>
<protein>
    <recommendedName>
        <fullName evidence="1">PX domain-containing protein</fullName>
    </recommendedName>
</protein>
<dbReference type="Gene3D" id="3.30.1520.10">
    <property type="entry name" value="Phox-like domain"/>
    <property type="match status" value="1"/>
</dbReference>
<dbReference type="InterPro" id="IPR036871">
    <property type="entry name" value="PX_dom_sf"/>
</dbReference>
<evidence type="ECO:0000259" key="1">
    <source>
        <dbReference type="PROSITE" id="PS50195"/>
    </source>
</evidence>
<keyword evidence="3" id="KW-1185">Reference proteome</keyword>